<evidence type="ECO:0000313" key="2">
    <source>
        <dbReference type="EMBL" id="OAI09941.1"/>
    </source>
</evidence>
<feature type="domain" description="CHAD" evidence="1">
    <location>
        <begin position="207"/>
        <end position="499"/>
    </location>
</feature>
<dbReference type="Pfam" id="PF05235">
    <property type="entry name" value="CHAD"/>
    <property type="match status" value="1"/>
</dbReference>
<protein>
    <submittedName>
        <fullName evidence="2">Metal-chelation protein CHAD</fullName>
    </submittedName>
</protein>
<dbReference type="PROSITE" id="PS51708">
    <property type="entry name" value="CHAD"/>
    <property type="match status" value="1"/>
</dbReference>
<accession>A0A177MWE2</accession>
<dbReference type="InterPro" id="IPR007899">
    <property type="entry name" value="CHAD_dom"/>
</dbReference>
<dbReference type="STRING" id="980561.A1359_17870"/>
<dbReference type="AlphaFoldDB" id="A0A177MWE2"/>
<dbReference type="Proteomes" id="UP000078476">
    <property type="component" value="Unassembled WGS sequence"/>
</dbReference>
<dbReference type="InterPro" id="IPR038186">
    <property type="entry name" value="CHAD_dom_sf"/>
</dbReference>
<sequence>MTAPPLQFELPEHMAAKKIISRLGNKIDFQIVSEQYAIKTFYDSLDWRLYSADILCELNQSKTASYISLIDRNSGECLALENLKEVPRFSSQFKNGSLKTLLDSLLGIRALLPLCQLPHQVYQINILNQDQKTIVRIRLEEYEGLDGRISLQPLKGYEKEFDRVSMLFEKSFELTPTTCSILNNALKLQGRRAKDYNSKLAIKLDPELRADKASKVIYRALLKAIKTNEAGTIADIDTEFLHDFRVAVRRTRAGLSQIKHVFPDSVVAQHAGFFSWLGQITGATRDLDVYLLNYKQYITALPDSLHDDIAPLYAFLKQKKKQEQTELANHLKSQKYIKRLLEWEQYLKEALPEKGCSNAANLTIKELADQRLWKVYKRLIKEAEEITEDSKAESLHALRKTCKKLRYLMEFFQSLYPDDEIKTLIKALKGFQDVLGNIQDVDVQATSLKKFSEEMMVNKVQSNTFLAMGVLVQNLETMRCAARKDFAKQFSLFNQEENRTIFKSLFAPQVDIKKP</sequence>
<evidence type="ECO:0000313" key="3">
    <source>
        <dbReference type="Proteomes" id="UP000078476"/>
    </source>
</evidence>
<organism evidence="2 3">
    <name type="scientific">Methylomonas lenta</name>
    <dbReference type="NCBI Taxonomy" id="980561"/>
    <lineage>
        <taxon>Bacteria</taxon>
        <taxon>Pseudomonadati</taxon>
        <taxon>Pseudomonadota</taxon>
        <taxon>Gammaproteobacteria</taxon>
        <taxon>Methylococcales</taxon>
        <taxon>Methylococcaceae</taxon>
        <taxon>Methylomonas</taxon>
    </lineage>
</organism>
<dbReference type="PANTHER" id="PTHR39339:SF1">
    <property type="entry name" value="CHAD DOMAIN-CONTAINING PROTEIN"/>
    <property type="match status" value="1"/>
</dbReference>
<gene>
    <name evidence="2" type="ORF">A1359_17870</name>
</gene>
<dbReference type="Gene3D" id="1.40.20.10">
    <property type="entry name" value="CHAD domain"/>
    <property type="match status" value="1"/>
</dbReference>
<dbReference type="RefSeq" id="WP_066987932.1">
    <property type="nucleotide sequence ID" value="NZ_LUUI01000162.1"/>
</dbReference>
<keyword evidence="3" id="KW-1185">Reference proteome</keyword>
<dbReference type="SMART" id="SM00880">
    <property type="entry name" value="CHAD"/>
    <property type="match status" value="1"/>
</dbReference>
<reference evidence="2 3" key="1">
    <citation type="submission" date="2016-03" db="EMBL/GenBank/DDBJ databases">
        <authorList>
            <person name="Ploux O."/>
        </authorList>
    </citation>
    <scope>NUCLEOTIDE SEQUENCE [LARGE SCALE GENOMIC DNA]</scope>
    <source>
        <strain evidence="2 3">R-45370</strain>
    </source>
</reference>
<dbReference type="EMBL" id="LUUI01000162">
    <property type="protein sequence ID" value="OAI09941.1"/>
    <property type="molecule type" value="Genomic_DNA"/>
</dbReference>
<evidence type="ECO:0000259" key="1">
    <source>
        <dbReference type="PROSITE" id="PS51708"/>
    </source>
</evidence>
<comment type="caution">
    <text evidence="2">The sequence shown here is derived from an EMBL/GenBank/DDBJ whole genome shotgun (WGS) entry which is preliminary data.</text>
</comment>
<name>A0A177MWE2_9GAMM</name>
<proteinExistence type="predicted"/>
<dbReference type="PANTHER" id="PTHR39339">
    <property type="entry name" value="SLR1444 PROTEIN"/>
    <property type="match status" value="1"/>
</dbReference>
<dbReference type="OrthoDB" id="9810154at2"/>